<sequence length="67" mass="7157">MMPMGNFGRHSRSPPPSRRRDACGSSPPSMPKQAFVCARTGLELPSACMCAQLMGSCSMIGSVRLLL</sequence>
<keyword evidence="2" id="KW-1185">Reference proteome</keyword>
<evidence type="ECO:0000313" key="3">
    <source>
        <dbReference type="WBParaSite" id="TMUE_1000005475.1"/>
    </source>
</evidence>
<feature type="region of interest" description="Disordered" evidence="1">
    <location>
        <begin position="1"/>
        <end position="30"/>
    </location>
</feature>
<accession>A0A5S6QEE8</accession>
<evidence type="ECO:0000256" key="1">
    <source>
        <dbReference type="SAM" id="MobiDB-lite"/>
    </source>
</evidence>
<organism evidence="2 3">
    <name type="scientific">Trichuris muris</name>
    <name type="common">Mouse whipworm</name>
    <dbReference type="NCBI Taxonomy" id="70415"/>
    <lineage>
        <taxon>Eukaryota</taxon>
        <taxon>Metazoa</taxon>
        <taxon>Ecdysozoa</taxon>
        <taxon>Nematoda</taxon>
        <taxon>Enoplea</taxon>
        <taxon>Dorylaimia</taxon>
        <taxon>Trichinellida</taxon>
        <taxon>Trichuridae</taxon>
        <taxon>Trichuris</taxon>
    </lineage>
</organism>
<proteinExistence type="predicted"/>
<evidence type="ECO:0000313" key="2">
    <source>
        <dbReference type="Proteomes" id="UP000046395"/>
    </source>
</evidence>
<protein>
    <submittedName>
        <fullName evidence="3">Uncharacterized protein</fullName>
    </submittedName>
</protein>
<dbReference type="WBParaSite" id="TMUE_1000005475.1">
    <property type="protein sequence ID" value="TMUE_1000005475.1"/>
    <property type="gene ID" value="WBGene00299290"/>
</dbReference>
<dbReference type="Proteomes" id="UP000046395">
    <property type="component" value="Unassembled WGS sequence"/>
</dbReference>
<reference evidence="3" key="1">
    <citation type="submission" date="2019-12" db="UniProtKB">
        <authorList>
            <consortium name="WormBaseParasite"/>
        </authorList>
    </citation>
    <scope>IDENTIFICATION</scope>
</reference>
<name>A0A5S6QEE8_TRIMR</name>
<dbReference type="AlphaFoldDB" id="A0A5S6QEE8"/>